<reference evidence="2 3" key="1">
    <citation type="submission" date="2024-01" db="EMBL/GenBank/DDBJ databases">
        <authorList>
            <person name="Allen C."/>
            <person name="Tagirdzhanova G."/>
        </authorList>
    </citation>
    <scope>NUCLEOTIDE SEQUENCE [LARGE SCALE GENOMIC DNA]</scope>
</reference>
<dbReference type="EMBL" id="CAWUHD010000146">
    <property type="protein sequence ID" value="CAK7235301.1"/>
    <property type="molecule type" value="Genomic_DNA"/>
</dbReference>
<comment type="caution">
    <text evidence="2">The sequence shown here is derived from an EMBL/GenBank/DDBJ whole genome shotgun (WGS) entry which is preliminary data.</text>
</comment>
<keyword evidence="3" id="KW-1185">Reference proteome</keyword>
<keyword evidence="1" id="KW-0812">Transmembrane</keyword>
<feature type="transmembrane region" description="Helical" evidence="1">
    <location>
        <begin position="301"/>
        <end position="319"/>
    </location>
</feature>
<evidence type="ECO:0000313" key="2">
    <source>
        <dbReference type="EMBL" id="CAK7235301.1"/>
    </source>
</evidence>
<evidence type="ECO:0000256" key="1">
    <source>
        <dbReference type="SAM" id="Phobius"/>
    </source>
</evidence>
<protein>
    <submittedName>
        <fullName evidence="2">Uncharacterized protein</fullName>
    </submittedName>
</protein>
<accession>A0ABP0CTQ9</accession>
<feature type="transmembrane region" description="Helical" evidence="1">
    <location>
        <begin position="272"/>
        <end position="295"/>
    </location>
</feature>
<gene>
    <name evidence="2" type="ORF">SEUCBS140593_009239</name>
</gene>
<proteinExistence type="predicted"/>
<evidence type="ECO:0000313" key="3">
    <source>
        <dbReference type="Proteomes" id="UP001642482"/>
    </source>
</evidence>
<keyword evidence="1" id="KW-1133">Transmembrane helix</keyword>
<keyword evidence="1" id="KW-0472">Membrane</keyword>
<dbReference type="Proteomes" id="UP001642482">
    <property type="component" value="Unassembled WGS sequence"/>
</dbReference>
<organism evidence="2 3">
    <name type="scientific">Sporothrix eucalyptigena</name>
    <dbReference type="NCBI Taxonomy" id="1812306"/>
    <lineage>
        <taxon>Eukaryota</taxon>
        <taxon>Fungi</taxon>
        <taxon>Dikarya</taxon>
        <taxon>Ascomycota</taxon>
        <taxon>Pezizomycotina</taxon>
        <taxon>Sordariomycetes</taxon>
        <taxon>Sordariomycetidae</taxon>
        <taxon>Ophiostomatales</taxon>
        <taxon>Ophiostomataceae</taxon>
        <taxon>Sporothrix</taxon>
    </lineage>
</organism>
<name>A0ABP0CTQ9_9PEZI</name>
<sequence length="344" mass="37144">MVSQNLSVASSGGSTVTKSTRKEVNALKIVCISERNTKSVTICVSRREAVSNLKEVCRYKPGIFTFEVNGLQGKIDNAKPSSRYTILNILISREIAELPPFHVPGSFKELRILRCAKANDTGTLMLDGTSTYSQIRLDEWQEMTRPGHKLIIGYERGVRIKLSNVSSLRPWSRSRANLSDQDKGTLRRYFSALASLMPGSTTGPPVAGSTPTSTSLRQKIKSTIAGIMGILVCGSEFSATLNGGTSLGGMTFKYSFGIHCAEMGLAAGGKTAAVATAAGSALVLGVATATAIYYIPWSDLFEWLGIALTSIWDVVGSLWQRFKDMVMWVYSTCLGGKGDGEQQQ</sequence>